<protein>
    <submittedName>
        <fullName evidence="13">Unnamed protein product</fullName>
    </submittedName>
</protein>
<evidence type="ECO:0000256" key="8">
    <source>
        <dbReference type="ARBA" id="ARBA00023136"/>
    </source>
</evidence>
<feature type="region of interest" description="Disordered" evidence="11">
    <location>
        <begin position="88"/>
        <end position="129"/>
    </location>
</feature>
<keyword evidence="14" id="KW-1185">Reference proteome</keyword>
<dbReference type="InterPro" id="IPR018108">
    <property type="entry name" value="MCP_transmembrane"/>
</dbReference>
<feature type="transmembrane region" description="Helical" evidence="12">
    <location>
        <begin position="451"/>
        <end position="474"/>
    </location>
</feature>
<feature type="repeat" description="Solcar" evidence="9">
    <location>
        <begin position="236"/>
        <end position="356"/>
    </location>
</feature>
<keyword evidence="2 10" id="KW-0813">Transport</keyword>
<evidence type="ECO:0000256" key="10">
    <source>
        <dbReference type="RuleBase" id="RU000488"/>
    </source>
</evidence>
<evidence type="ECO:0000256" key="9">
    <source>
        <dbReference type="PROSITE-ProRule" id="PRU00282"/>
    </source>
</evidence>
<gene>
    <name evidence="13" type="ORF">Amon01_000599200</name>
</gene>
<keyword evidence="8 9" id="KW-0472">Membrane</keyword>
<comment type="subcellular location">
    <subcellularLocation>
        <location evidence="1">Mitochondrion inner membrane</location>
        <topology evidence="1">Multi-pass membrane protein</topology>
    </subcellularLocation>
</comment>
<dbReference type="GO" id="GO:0005743">
    <property type="term" value="C:mitochondrial inner membrane"/>
    <property type="evidence" value="ECO:0007669"/>
    <property type="project" value="UniProtKB-SubCell"/>
</dbReference>
<dbReference type="EMBL" id="BSXU01003599">
    <property type="protein sequence ID" value="GMG40219.1"/>
    <property type="molecule type" value="Genomic_DNA"/>
</dbReference>
<keyword evidence="4" id="KW-0677">Repeat</keyword>
<evidence type="ECO:0000256" key="2">
    <source>
        <dbReference type="ARBA" id="ARBA00022448"/>
    </source>
</evidence>
<evidence type="ECO:0000256" key="7">
    <source>
        <dbReference type="ARBA" id="ARBA00023128"/>
    </source>
</evidence>
<comment type="caution">
    <text evidence="13">The sequence shown here is derived from an EMBL/GenBank/DDBJ whole genome shotgun (WGS) entry which is preliminary data.</text>
</comment>
<dbReference type="PROSITE" id="PS50920">
    <property type="entry name" value="SOLCAR"/>
    <property type="match status" value="3"/>
</dbReference>
<dbReference type="AlphaFoldDB" id="A0A9W6Z0W1"/>
<dbReference type="Proteomes" id="UP001165063">
    <property type="component" value="Unassembled WGS sequence"/>
</dbReference>
<evidence type="ECO:0000256" key="4">
    <source>
        <dbReference type="ARBA" id="ARBA00022737"/>
    </source>
</evidence>
<sequence length="483" mass="53063">MSDTPLANLNSAGAASGPQLHSLSHLPLLSNPPKNQSHNLSHQIVQQAAIMPSYNPLLQPNNPIAIPKPHQLPHLGPVPVIPTTTTTPTTITTSPTSPGIPPPTGSVGPAQTQQQPTTTTATTTQTQTNKIDKRSLEYVVRSGLAGGIAGMSAKTLIAPLDRVKILFQTSNPQYKQFSGSFRGMFRAIDSIYSTDGIRGLYQGHSATIMRIFPYAAIKFVCYEQIRTLLIPKDEYETAARRFMAGSLAGVLSVSFTYPLDLIRVRLAFDTTTRQQKGKLFNILKTIYHEQPRFTFNTGGVLRNEPLPTRILYSMFGFTLQPIQALSNFYRGFIPTIAGMVPYAGVSFYSHDLLHDVFRSPKLAKYTVQHYNHNHDVRKTKSDSSFDTRKPLKTWAQLVAGGGAGMLAQAAAYPLEVVRRRMQVGAVLNNGGEFLGAARVAAIIYAENGIKGFYVGLGIGFIKIVPMFACSFYVYERTKNWLLI</sequence>
<dbReference type="InterPro" id="IPR023395">
    <property type="entry name" value="MCP_dom_sf"/>
</dbReference>
<organism evidence="13 14">
    <name type="scientific">Ambrosiozyma monospora</name>
    <name type="common">Yeast</name>
    <name type="synonym">Endomycopsis monosporus</name>
    <dbReference type="NCBI Taxonomy" id="43982"/>
    <lineage>
        <taxon>Eukaryota</taxon>
        <taxon>Fungi</taxon>
        <taxon>Dikarya</taxon>
        <taxon>Ascomycota</taxon>
        <taxon>Saccharomycotina</taxon>
        <taxon>Pichiomycetes</taxon>
        <taxon>Pichiales</taxon>
        <taxon>Pichiaceae</taxon>
        <taxon>Ambrosiozyma</taxon>
    </lineage>
</organism>
<dbReference type="Pfam" id="PF00153">
    <property type="entry name" value="Mito_carr"/>
    <property type="match status" value="3"/>
</dbReference>
<keyword evidence="6 12" id="KW-1133">Transmembrane helix</keyword>
<evidence type="ECO:0000256" key="11">
    <source>
        <dbReference type="SAM" id="MobiDB-lite"/>
    </source>
</evidence>
<keyword evidence="5" id="KW-0999">Mitochondrion inner membrane</keyword>
<comment type="similarity">
    <text evidence="10">Belongs to the mitochondrial carrier (TC 2.A.29) family.</text>
</comment>
<feature type="repeat" description="Solcar" evidence="9">
    <location>
        <begin position="137"/>
        <end position="228"/>
    </location>
</feature>
<accession>A0A9W6Z0W1</accession>
<keyword evidence="7" id="KW-0496">Mitochondrion</keyword>
<dbReference type="PRINTS" id="PR00926">
    <property type="entry name" value="MITOCARRIER"/>
</dbReference>
<name>A0A9W6Z0W1_AMBMO</name>
<keyword evidence="3 9" id="KW-0812">Transmembrane</keyword>
<evidence type="ECO:0000256" key="3">
    <source>
        <dbReference type="ARBA" id="ARBA00022692"/>
    </source>
</evidence>
<dbReference type="Gene3D" id="1.50.40.10">
    <property type="entry name" value="Mitochondrial carrier domain"/>
    <property type="match status" value="1"/>
</dbReference>
<feature type="compositionally biased region" description="Low complexity" evidence="11">
    <location>
        <begin position="88"/>
        <end position="97"/>
    </location>
</feature>
<dbReference type="PANTHER" id="PTHR24089">
    <property type="entry name" value="SOLUTE CARRIER FAMILY 25"/>
    <property type="match status" value="1"/>
</dbReference>
<evidence type="ECO:0000313" key="13">
    <source>
        <dbReference type="EMBL" id="GMG40219.1"/>
    </source>
</evidence>
<dbReference type="OrthoDB" id="270584at2759"/>
<dbReference type="InterPro" id="IPR002067">
    <property type="entry name" value="MCP"/>
</dbReference>
<proteinExistence type="inferred from homology"/>
<evidence type="ECO:0000256" key="1">
    <source>
        <dbReference type="ARBA" id="ARBA00004448"/>
    </source>
</evidence>
<dbReference type="SUPFAM" id="SSF103506">
    <property type="entry name" value="Mitochondrial carrier"/>
    <property type="match status" value="1"/>
</dbReference>
<evidence type="ECO:0000256" key="5">
    <source>
        <dbReference type="ARBA" id="ARBA00022792"/>
    </source>
</evidence>
<dbReference type="GO" id="GO:0055085">
    <property type="term" value="P:transmembrane transport"/>
    <property type="evidence" value="ECO:0007669"/>
    <property type="project" value="InterPro"/>
</dbReference>
<evidence type="ECO:0000256" key="6">
    <source>
        <dbReference type="ARBA" id="ARBA00022989"/>
    </source>
</evidence>
<evidence type="ECO:0000256" key="12">
    <source>
        <dbReference type="SAM" id="Phobius"/>
    </source>
</evidence>
<feature type="repeat" description="Solcar" evidence="9">
    <location>
        <begin position="391"/>
        <end position="480"/>
    </location>
</feature>
<feature type="compositionally biased region" description="Low complexity" evidence="11">
    <location>
        <begin position="105"/>
        <end position="128"/>
    </location>
</feature>
<evidence type="ECO:0000313" key="14">
    <source>
        <dbReference type="Proteomes" id="UP001165063"/>
    </source>
</evidence>
<reference evidence="13" key="1">
    <citation type="submission" date="2023-04" db="EMBL/GenBank/DDBJ databases">
        <title>Ambrosiozyma monospora NBRC 1965.</title>
        <authorList>
            <person name="Ichikawa N."/>
            <person name="Sato H."/>
            <person name="Tonouchi N."/>
        </authorList>
    </citation>
    <scope>NUCLEOTIDE SEQUENCE</scope>
    <source>
        <strain evidence="13">NBRC 1965</strain>
    </source>
</reference>